<dbReference type="InterPro" id="IPR036412">
    <property type="entry name" value="HAD-like_sf"/>
</dbReference>
<dbReference type="SUPFAM" id="SSF81653">
    <property type="entry name" value="Calcium ATPase, transduction domain A"/>
    <property type="match status" value="1"/>
</dbReference>
<evidence type="ECO:0000256" key="6">
    <source>
        <dbReference type="ARBA" id="ARBA00023136"/>
    </source>
</evidence>
<dbReference type="CDD" id="cd00371">
    <property type="entry name" value="HMA"/>
    <property type="match status" value="1"/>
</dbReference>
<feature type="transmembrane region" description="Helical" evidence="7">
    <location>
        <begin position="123"/>
        <end position="142"/>
    </location>
</feature>
<dbReference type="Pfam" id="PF00122">
    <property type="entry name" value="E1-E2_ATPase"/>
    <property type="match status" value="1"/>
</dbReference>
<feature type="transmembrane region" description="Helical" evidence="7">
    <location>
        <begin position="742"/>
        <end position="759"/>
    </location>
</feature>
<keyword evidence="3" id="KW-0479">Metal-binding</keyword>
<gene>
    <name evidence="9" type="ORF">LFA_0372</name>
</gene>
<dbReference type="GO" id="GO:0016887">
    <property type="term" value="F:ATP hydrolysis activity"/>
    <property type="evidence" value="ECO:0007669"/>
    <property type="project" value="InterPro"/>
</dbReference>
<dbReference type="RefSeq" id="WP_052673814.1">
    <property type="nucleotide sequence ID" value="NZ_LN614827.1"/>
</dbReference>
<dbReference type="AlphaFoldDB" id="A0A098G025"/>
<keyword evidence="6 7" id="KW-0472">Membrane</keyword>
<sequence>MSTPFIFYIRGMTCGGCASIIESALQETYSTRLELFKADVAAKDPKKTIIILADTDNEEHKITWEKIRARIEELSYNCEPYEYLPADEQELPQTELYSEPLITPQSMIQKLIAKGQALISSHWFQGVLGCSIGIAMLIAMLATGGLPLAAMIPLAGLSIVLTLVLGANSYYDAWKKLVNAQTLTMDSLFAISTLSVMAVSLVSFFVPWLPMMFEASLLIYGFRHIGIAIEDTIKEKISSVKFKDRAPKIVNLLLQNTIIKTPLFQIKPDDTLIVNPGEIVSVDGICKGETWLYNTITTGAILPRRFHPGDKIFAGMRVAEKSPPLQIQVTKPQKESYLARLDANIAQSLTQKTPLEIKTQQILTYFIPTVLGLAIASGIIVGLFFPPALAIQCAISVLVSACPCTLGLIIPLAVTTGVDKAAEHGIQFKKSRIQDPEQINTIVFDLNGTLTMGVPTVRHYSPLADTGISPAQLLNICDALEKESTHPIGKAIHSYTQKNCSQKNVVTYLDDSHHAGVSGTIDDFHYTIGSRTLMQKKGISTAAIEESVNLEAGDSLVFVARETDLIGYIIITDPLRKDAKPMIEALTQMGKDIILCTGADEKTAARYAKALGITKIHANSTATTMEEGDRSKPIFIQSLQNQGHVVAMVGDAANDAQALAVSDFGIAILSHDSDELTQQHAGAIIHSDSLRPIINIFAISQETVANINQNLFLSFAYNFISILLAGGLLLAVGVALPPALGVVFMALQACTILYNVYCFKNQPLEYSQNETMAAEETLSTESSSVQKINQHLPKLTISPPCESEGASIEKEISSEKQLAEKVVRSEKKDCCSFLHAQQEETVSLQPVAETTMQL</sequence>
<accession>A0A098G025</accession>
<evidence type="ECO:0000313" key="10">
    <source>
        <dbReference type="Proteomes" id="UP000032430"/>
    </source>
</evidence>
<dbReference type="Gene3D" id="2.70.150.10">
    <property type="entry name" value="Calcium-transporting ATPase, cytoplasmic transduction domain A"/>
    <property type="match status" value="1"/>
</dbReference>
<feature type="transmembrane region" description="Helical" evidence="7">
    <location>
        <begin position="188"/>
        <end position="209"/>
    </location>
</feature>
<dbReference type="Proteomes" id="UP000032430">
    <property type="component" value="Chromosome I"/>
</dbReference>
<dbReference type="PRINTS" id="PR00119">
    <property type="entry name" value="CATATPASE"/>
</dbReference>
<feature type="transmembrane region" description="Helical" evidence="7">
    <location>
        <begin position="362"/>
        <end position="383"/>
    </location>
</feature>
<dbReference type="GO" id="GO:0012505">
    <property type="term" value="C:endomembrane system"/>
    <property type="evidence" value="ECO:0007669"/>
    <property type="project" value="UniProtKB-SubCell"/>
</dbReference>
<keyword evidence="5 7" id="KW-1133">Transmembrane helix</keyword>
<organism evidence="9 10">
    <name type="scientific">Legionella fallonii LLAP-10</name>
    <dbReference type="NCBI Taxonomy" id="1212491"/>
    <lineage>
        <taxon>Bacteria</taxon>
        <taxon>Pseudomonadati</taxon>
        <taxon>Pseudomonadota</taxon>
        <taxon>Gammaproteobacteria</taxon>
        <taxon>Legionellales</taxon>
        <taxon>Legionellaceae</taxon>
        <taxon>Legionella</taxon>
    </lineage>
</organism>
<dbReference type="Pfam" id="PF00702">
    <property type="entry name" value="Hydrolase"/>
    <property type="match status" value="1"/>
</dbReference>
<keyword evidence="2 7" id="KW-0812">Transmembrane</keyword>
<evidence type="ECO:0000256" key="2">
    <source>
        <dbReference type="ARBA" id="ARBA00022692"/>
    </source>
</evidence>
<dbReference type="InterPro" id="IPR036163">
    <property type="entry name" value="HMA_dom_sf"/>
</dbReference>
<dbReference type="GO" id="GO:0005524">
    <property type="term" value="F:ATP binding"/>
    <property type="evidence" value="ECO:0007669"/>
    <property type="project" value="InterPro"/>
</dbReference>
<dbReference type="InterPro" id="IPR023298">
    <property type="entry name" value="ATPase_P-typ_TM_dom_sf"/>
</dbReference>
<dbReference type="Gene3D" id="3.30.70.100">
    <property type="match status" value="1"/>
</dbReference>
<evidence type="ECO:0000313" key="9">
    <source>
        <dbReference type="EMBL" id="CEG55842.1"/>
    </source>
</evidence>
<dbReference type="STRING" id="1212491.LFA_0372"/>
<dbReference type="GO" id="GO:0016020">
    <property type="term" value="C:membrane"/>
    <property type="evidence" value="ECO:0007669"/>
    <property type="project" value="InterPro"/>
</dbReference>
<dbReference type="GO" id="GO:0043682">
    <property type="term" value="F:P-type divalent copper transporter activity"/>
    <property type="evidence" value="ECO:0007669"/>
    <property type="project" value="TreeGrafter"/>
</dbReference>
<dbReference type="Gene3D" id="3.40.1110.10">
    <property type="entry name" value="Calcium-transporting ATPase, cytoplasmic domain N"/>
    <property type="match status" value="1"/>
</dbReference>
<dbReference type="InterPro" id="IPR023299">
    <property type="entry name" value="ATPase_P-typ_cyto_dom_N"/>
</dbReference>
<feature type="transmembrane region" description="Helical" evidence="7">
    <location>
        <begin position="715"/>
        <end position="736"/>
    </location>
</feature>
<dbReference type="SUPFAM" id="SSF56784">
    <property type="entry name" value="HAD-like"/>
    <property type="match status" value="1"/>
</dbReference>
<dbReference type="InterPro" id="IPR001757">
    <property type="entry name" value="P_typ_ATPase"/>
</dbReference>
<evidence type="ECO:0000256" key="5">
    <source>
        <dbReference type="ARBA" id="ARBA00022989"/>
    </source>
</evidence>
<dbReference type="Gene3D" id="3.40.50.1000">
    <property type="entry name" value="HAD superfamily/HAD-like"/>
    <property type="match status" value="1"/>
</dbReference>
<keyword evidence="4" id="KW-1278">Translocase</keyword>
<dbReference type="GO" id="GO:0055070">
    <property type="term" value="P:copper ion homeostasis"/>
    <property type="evidence" value="ECO:0007669"/>
    <property type="project" value="TreeGrafter"/>
</dbReference>
<dbReference type="InterPro" id="IPR023214">
    <property type="entry name" value="HAD_sf"/>
</dbReference>
<comment type="subcellular location">
    <subcellularLocation>
        <location evidence="1">Endomembrane system</location>
        <topology evidence="1">Multi-pass membrane protein</topology>
    </subcellularLocation>
</comment>
<keyword evidence="10" id="KW-1185">Reference proteome</keyword>
<evidence type="ECO:0000256" key="3">
    <source>
        <dbReference type="ARBA" id="ARBA00022723"/>
    </source>
</evidence>
<feature type="transmembrane region" description="Helical" evidence="7">
    <location>
        <begin position="389"/>
        <end position="414"/>
    </location>
</feature>
<evidence type="ECO:0000256" key="1">
    <source>
        <dbReference type="ARBA" id="ARBA00004127"/>
    </source>
</evidence>
<dbReference type="PANTHER" id="PTHR43520">
    <property type="entry name" value="ATP7, ISOFORM B"/>
    <property type="match status" value="1"/>
</dbReference>
<evidence type="ECO:0000256" key="4">
    <source>
        <dbReference type="ARBA" id="ARBA00022967"/>
    </source>
</evidence>
<evidence type="ECO:0000259" key="8">
    <source>
        <dbReference type="Pfam" id="PF00122"/>
    </source>
</evidence>
<proteinExistence type="predicted"/>
<reference evidence="10" key="1">
    <citation type="submission" date="2014-09" db="EMBL/GenBank/DDBJ databases">
        <authorList>
            <person name="Gomez-Valero L."/>
        </authorList>
    </citation>
    <scope>NUCLEOTIDE SEQUENCE [LARGE SCALE GENOMIC DNA]</scope>
    <source>
        <strain evidence="10">ATCC700992</strain>
    </source>
</reference>
<dbReference type="PANTHER" id="PTHR43520:SF8">
    <property type="entry name" value="P-TYPE CU(+) TRANSPORTER"/>
    <property type="match status" value="1"/>
</dbReference>
<evidence type="ECO:0000256" key="7">
    <source>
        <dbReference type="SAM" id="Phobius"/>
    </source>
</evidence>
<feature type="transmembrane region" description="Helical" evidence="7">
    <location>
        <begin position="148"/>
        <end position="167"/>
    </location>
</feature>
<feature type="domain" description="P-type ATPase A" evidence="8">
    <location>
        <begin position="246"/>
        <end position="341"/>
    </location>
</feature>
<dbReference type="HOGENOM" id="CLU_001771_5_1_6"/>
<name>A0A098G025_9GAMM</name>
<dbReference type="GO" id="GO:0005507">
    <property type="term" value="F:copper ion binding"/>
    <property type="evidence" value="ECO:0007669"/>
    <property type="project" value="TreeGrafter"/>
</dbReference>
<dbReference type="SUPFAM" id="SSF55008">
    <property type="entry name" value="HMA, heavy metal-associated domain"/>
    <property type="match status" value="1"/>
</dbReference>
<dbReference type="NCBIfam" id="TIGR01494">
    <property type="entry name" value="ATPase_P-type"/>
    <property type="match status" value="1"/>
</dbReference>
<dbReference type="InterPro" id="IPR008250">
    <property type="entry name" value="ATPase_P-typ_transduc_dom_A_sf"/>
</dbReference>
<dbReference type="EMBL" id="LN614827">
    <property type="protein sequence ID" value="CEG55842.1"/>
    <property type="molecule type" value="Genomic_DNA"/>
</dbReference>
<dbReference type="KEGG" id="lfa:LFA_0372"/>
<dbReference type="SUPFAM" id="SSF81665">
    <property type="entry name" value="Calcium ATPase, transmembrane domain M"/>
    <property type="match status" value="1"/>
</dbReference>
<protein>
    <submittedName>
        <fullName evidence="9">Cation transporting ATPase PacS</fullName>
    </submittedName>
</protein>
<dbReference type="InterPro" id="IPR006121">
    <property type="entry name" value="HMA_dom"/>
</dbReference>
<dbReference type="InterPro" id="IPR059000">
    <property type="entry name" value="ATPase_P-type_domA"/>
</dbReference>